<keyword evidence="3" id="KW-1185">Reference proteome</keyword>
<protein>
    <submittedName>
        <fullName evidence="2">Uncharacterized protein</fullName>
    </submittedName>
</protein>
<dbReference type="HOGENOM" id="CLU_1640938_0_0_11"/>
<gene>
    <name evidence="2" type="ORF">CryarDRAFT_3887</name>
</gene>
<proteinExistence type="predicted"/>
<accession>A0A010ZZN6</accession>
<evidence type="ECO:0000313" key="3">
    <source>
        <dbReference type="Proteomes" id="UP000021053"/>
    </source>
</evidence>
<feature type="region of interest" description="Disordered" evidence="1">
    <location>
        <begin position="75"/>
        <end position="100"/>
    </location>
</feature>
<evidence type="ECO:0000313" key="2">
    <source>
        <dbReference type="EMBL" id="EXG82687.1"/>
    </source>
</evidence>
<name>A0A010ZZN6_9ACTN</name>
<comment type="caution">
    <text evidence="2">The sequence shown here is derived from an EMBL/GenBank/DDBJ whole genome shotgun (WGS) entry which is preliminary data.</text>
</comment>
<evidence type="ECO:0000256" key="1">
    <source>
        <dbReference type="SAM" id="MobiDB-lite"/>
    </source>
</evidence>
<dbReference type="Proteomes" id="UP000021053">
    <property type="component" value="Unassembled WGS sequence"/>
</dbReference>
<organism evidence="2 3">
    <name type="scientific">Cryptosporangium arvum DSM 44712</name>
    <dbReference type="NCBI Taxonomy" id="927661"/>
    <lineage>
        <taxon>Bacteria</taxon>
        <taxon>Bacillati</taxon>
        <taxon>Actinomycetota</taxon>
        <taxon>Actinomycetes</taxon>
        <taxon>Cryptosporangiales</taxon>
        <taxon>Cryptosporangiaceae</taxon>
        <taxon>Cryptosporangium</taxon>
    </lineage>
</organism>
<dbReference type="EMBL" id="JFBT01000001">
    <property type="protein sequence ID" value="EXG82687.1"/>
    <property type="molecule type" value="Genomic_DNA"/>
</dbReference>
<sequence>MLWGATSATSATAYVRDQSSSGAAATQGRRPAPRPSPSLSGWLRIRTIVDRFGPWSGHGREEVDQAFRTDQFRRSAEAVVRAPHHGSPAPGGPPRADGTDDIYTGLAAAGLANFHGRPEYWATAEQRYATVDRASLTAAQLPAYQVLETLVVEHRLRRGPE</sequence>
<feature type="region of interest" description="Disordered" evidence="1">
    <location>
        <begin position="1"/>
        <end position="40"/>
    </location>
</feature>
<reference evidence="2 3" key="1">
    <citation type="submission" date="2013-07" db="EMBL/GenBank/DDBJ databases">
        <authorList>
            <consortium name="DOE Joint Genome Institute"/>
            <person name="Eisen J."/>
            <person name="Huntemann M."/>
            <person name="Han J."/>
            <person name="Chen A."/>
            <person name="Kyrpides N."/>
            <person name="Mavromatis K."/>
            <person name="Markowitz V."/>
            <person name="Palaniappan K."/>
            <person name="Ivanova N."/>
            <person name="Schaumberg A."/>
            <person name="Pati A."/>
            <person name="Liolios K."/>
            <person name="Nordberg H.P."/>
            <person name="Cantor M.N."/>
            <person name="Hua S.X."/>
            <person name="Woyke T."/>
        </authorList>
    </citation>
    <scope>NUCLEOTIDE SEQUENCE [LARGE SCALE GENOMIC DNA]</scope>
    <source>
        <strain evidence="2 3">DSM 44712</strain>
    </source>
</reference>
<dbReference type="AlphaFoldDB" id="A0A010ZZN6"/>
<feature type="compositionally biased region" description="Polar residues" evidence="1">
    <location>
        <begin position="1"/>
        <end position="24"/>
    </location>
</feature>